<evidence type="ECO:0000256" key="1">
    <source>
        <dbReference type="SAM" id="Phobius"/>
    </source>
</evidence>
<dbReference type="EMBL" id="LR796859">
    <property type="protein sequence ID" value="CAB4171107.1"/>
    <property type="molecule type" value="Genomic_DNA"/>
</dbReference>
<accession>A0A6J5NB37</accession>
<keyword evidence="1" id="KW-0472">Membrane</keyword>
<gene>
    <name evidence="4" type="ORF">UFOVP1307_11</name>
    <name evidence="2" type="ORF">UFOVP651_111</name>
    <name evidence="3" type="ORF">UFOVP902_190</name>
</gene>
<evidence type="ECO:0000313" key="2">
    <source>
        <dbReference type="EMBL" id="CAB4155216.1"/>
    </source>
</evidence>
<evidence type="ECO:0000313" key="3">
    <source>
        <dbReference type="EMBL" id="CAB4171107.1"/>
    </source>
</evidence>
<reference evidence="2" key="1">
    <citation type="submission" date="2020-04" db="EMBL/GenBank/DDBJ databases">
        <authorList>
            <person name="Chiriac C."/>
            <person name="Salcher M."/>
            <person name="Ghai R."/>
            <person name="Kavagutti S V."/>
        </authorList>
    </citation>
    <scope>NUCLEOTIDE SEQUENCE</scope>
</reference>
<organism evidence="2">
    <name type="scientific">uncultured Caudovirales phage</name>
    <dbReference type="NCBI Taxonomy" id="2100421"/>
    <lineage>
        <taxon>Viruses</taxon>
        <taxon>Duplodnaviria</taxon>
        <taxon>Heunggongvirae</taxon>
        <taxon>Uroviricota</taxon>
        <taxon>Caudoviricetes</taxon>
        <taxon>Peduoviridae</taxon>
        <taxon>Maltschvirus</taxon>
        <taxon>Maltschvirus maltsch</taxon>
    </lineage>
</organism>
<sequence>MKYLLIIWFLIPVLGLTQIPDTCFTTEQVIDISFTLDSLYQLSDINDQLIFEQKSLIEKQKSLIELDSLQLSYSAKQVALLQENIAMYVEREKLFKPKWYDRPIIWFIGGVATTSVVIYLTK</sequence>
<feature type="transmembrane region" description="Helical" evidence="1">
    <location>
        <begin position="104"/>
        <end position="121"/>
    </location>
</feature>
<name>A0A6J5NB37_9CAUD</name>
<evidence type="ECO:0000313" key="4">
    <source>
        <dbReference type="EMBL" id="CAB4197422.1"/>
    </source>
</evidence>
<dbReference type="EMBL" id="LR796625">
    <property type="protein sequence ID" value="CAB4155216.1"/>
    <property type="molecule type" value="Genomic_DNA"/>
</dbReference>
<protein>
    <submittedName>
        <fullName evidence="2">Uncharacterized protein</fullName>
    </submittedName>
</protein>
<keyword evidence="1" id="KW-1133">Transmembrane helix</keyword>
<dbReference type="EMBL" id="LR797270">
    <property type="protein sequence ID" value="CAB4197422.1"/>
    <property type="molecule type" value="Genomic_DNA"/>
</dbReference>
<keyword evidence="1" id="KW-0812">Transmembrane</keyword>
<proteinExistence type="predicted"/>